<feature type="region of interest" description="Disordered" evidence="1">
    <location>
        <begin position="24"/>
        <end position="48"/>
    </location>
</feature>
<feature type="compositionally biased region" description="Acidic residues" evidence="1">
    <location>
        <begin position="27"/>
        <end position="40"/>
    </location>
</feature>
<dbReference type="Pfam" id="PF00271">
    <property type="entry name" value="Helicase_C"/>
    <property type="match status" value="1"/>
</dbReference>
<dbReference type="AlphaFoldDB" id="A0A8I1ACK5"/>
<evidence type="ECO:0000313" key="4">
    <source>
        <dbReference type="Proteomes" id="UP000633619"/>
    </source>
</evidence>
<gene>
    <name evidence="3" type="ORF">I8U20_04925</name>
</gene>
<sequence>MFELPRQRYGAGILFPKQVSKDQAVEVSEEEQSSQEDDEEKVVTDEAVEREEYKHKYNNSGEELYEGDIINLANEYLPSAIGLSCFVEIPENGLTIEVKAGRYRMDKFTWKENGKVKERERAYLRENIYWKKDIKKDEIPDLLKKKGEFKVEVNEKETGLVVKVVNRKTEGNKNLLTFTLVNEIKTKNKKSLYHSEHCFFQVEMHVSSTNGEASFFPYPERKYLRNEDDEINALLYRDYHSYAIGHGCAAGWEEVSVGKAKSVRTEIIPQFEMKPILPAEFKEIELKMYDFGRDLEHAIKNLKHLCSKYEEWIKKQEEKISLLETDDFEETERLKQVAKKQVKNCKMCLERMREGLRLLEEDEVVQHAFKLMNEAMLLQQLHYSLPLRRWPEEDTDKIKEYREIKPEDKTTWPNGKLGNWRPFQIAFILMNLKAVADPHSKDRELVDIIWFPTGGGKTEAYLGLTAFTIFLRRLRNPKDSGTTVLMRYTLRLLTAQQFQRAAALITACEYLRQLEQKDLGEEPITIGLWVGSNLTPNTRSIAKSKLGGLKKYKTDDNPFVVTKCPWCGAQMGPVKRKNKGEHKFEIKGYHPEDGTVIFQCDDEKCKFNKKNNRKLPLLVIDEDIFETPPTLVVSTVDKFAIIPWKKESRALFGFRNNGERVSGPELIIQDELHLISGPLGSLAGHYETLVEALCKDPVTGRGPKIIASTATISRAKEQVRALYNRKTSEVVQFPPQCMDAGESFFAYVDRKSEQMPGRIYIGVHASALPSHATAQVRVISALSQAVKMIDVQEEKERDPYWTIVNYFNSIRELGHAATLVSADIDEYIRAMWKRKNITSDQKERKRKLKRIIELTSRIGSGEIPRYLQELENEYTGKNEDYPVDVCLATNMISVGLDISRLGLMTVIGQPKTTSEYIQATSRVGRNAGAPGLVVVLYNTSKPRDRSIYERFYSYHNKIYSHVEPVSVTPFASPVRDRALHAVMTGLVRYLGGEGYLDDPEVPDENIKKLVSEIISERVKNIDPEEEQDTLKKLNMRFEEWERFSPLVYGSPSGQYSNPPLLYPAGIYNKEDDQINKSWPTLTSMRNVDVECMASVISNYPEEEDEN</sequence>
<feature type="domain" description="Helicase C-terminal" evidence="2">
    <location>
        <begin position="823"/>
        <end position="966"/>
    </location>
</feature>
<proteinExistence type="predicted"/>
<dbReference type="CDD" id="cd18785">
    <property type="entry name" value="SF2_C"/>
    <property type="match status" value="1"/>
</dbReference>
<dbReference type="Proteomes" id="UP000633619">
    <property type="component" value="Unassembled WGS sequence"/>
</dbReference>
<evidence type="ECO:0000259" key="2">
    <source>
        <dbReference type="PROSITE" id="PS51194"/>
    </source>
</evidence>
<keyword evidence="4" id="KW-1185">Reference proteome</keyword>
<comment type="caution">
    <text evidence="3">The sequence shown here is derived from an EMBL/GenBank/DDBJ whole genome shotgun (WGS) entry which is preliminary data.</text>
</comment>
<dbReference type="RefSeq" id="WP_181821666.1">
    <property type="nucleotide sequence ID" value="NZ_JACEIR010000004.1"/>
</dbReference>
<name>A0A8I1ACK5_THEIN</name>
<protein>
    <recommendedName>
        <fullName evidence="2">Helicase C-terminal domain-containing protein</fullName>
    </recommendedName>
</protein>
<accession>A0A8I1ACK5</accession>
<dbReference type="SUPFAM" id="SSF52540">
    <property type="entry name" value="P-loop containing nucleoside triphosphate hydrolases"/>
    <property type="match status" value="2"/>
</dbReference>
<reference evidence="3 4" key="1">
    <citation type="submission" date="2020-12" db="EMBL/GenBank/DDBJ databases">
        <title>WGS of Thermoactinomyces spp.</title>
        <authorList>
            <person name="Cheng K."/>
        </authorList>
    </citation>
    <scope>NUCLEOTIDE SEQUENCE [LARGE SCALE GENOMIC DNA]</scope>
    <source>
        <strain evidence="4">CICC 10671\DSM 43846</strain>
    </source>
</reference>
<dbReference type="SMART" id="SM00490">
    <property type="entry name" value="HELICc"/>
    <property type="match status" value="1"/>
</dbReference>
<organism evidence="3 4">
    <name type="scientific">Thermoactinomyces intermedius</name>
    <dbReference type="NCBI Taxonomy" id="2024"/>
    <lineage>
        <taxon>Bacteria</taxon>
        <taxon>Bacillati</taxon>
        <taxon>Bacillota</taxon>
        <taxon>Bacilli</taxon>
        <taxon>Bacillales</taxon>
        <taxon>Thermoactinomycetaceae</taxon>
        <taxon>Thermoactinomyces</taxon>
    </lineage>
</organism>
<dbReference type="EMBL" id="JAECVW010000002">
    <property type="protein sequence ID" value="MBH8594670.1"/>
    <property type="molecule type" value="Genomic_DNA"/>
</dbReference>
<dbReference type="InterPro" id="IPR001650">
    <property type="entry name" value="Helicase_C-like"/>
</dbReference>
<dbReference type="Gene3D" id="3.40.50.300">
    <property type="entry name" value="P-loop containing nucleotide triphosphate hydrolases"/>
    <property type="match status" value="2"/>
</dbReference>
<dbReference type="InterPro" id="IPR027417">
    <property type="entry name" value="P-loop_NTPase"/>
</dbReference>
<dbReference type="PROSITE" id="PS51194">
    <property type="entry name" value="HELICASE_CTER"/>
    <property type="match status" value="1"/>
</dbReference>
<evidence type="ECO:0000256" key="1">
    <source>
        <dbReference type="SAM" id="MobiDB-lite"/>
    </source>
</evidence>
<evidence type="ECO:0000313" key="3">
    <source>
        <dbReference type="EMBL" id="MBH8594670.1"/>
    </source>
</evidence>